<proteinExistence type="inferred from homology"/>
<keyword evidence="10" id="KW-0408">Iron</keyword>
<evidence type="ECO:0000313" key="17">
    <source>
        <dbReference type="Proteomes" id="UP000441523"/>
    </source>
</evidence>
<keyword evidence="6 14" id="KW-0812">Transmembrane</keyword>
<sequence>MRAGATYALRSGGLSATTRVLHWSVALGILLMLACGFWIQWLPDGPGRGVAIRAHKSTGLLVLALVPARVLWRWREGLPGPAGRHAPWERRAARMMHGALIAATLLMPLSGIARSLAYPRALALFGLPLIPQCFETRQQTLYAASAALHVRGDRRQPHPDAPDGRERDRGARHRGPQHGRQRVPRARRFRRRRRGSGRPREDCDAKSRTTPGPDPPRRPHARARGRHRVSLRPDRRGRGPAPLRP</sequence>
<feature type="transmembrane region" description="Helical" evidence="14">
    <location>
        <begin position="92"/>
        <end position="113"/>
    </location>
</feature>
<evidence type="ECO:0000256" key="4">
    <source>
        <dbReference type="ARBA" id="ARBA00022475"/>
    </source>
</evidence>
<feature type="region of interest" description="Disordered" evidence="13">
    <location>
        <begin position="148"/>
        <end position="245"/>
    </location>
</feature>
<keyword evidence="17" id="KW-1185">Reference proteome</keyword>
<feature type="compositionally biased region" description="Basic residues" evidence="13">
    <location>
        <begin position="170"/>
        <end position="197"/>
    </location>
</feature>
<evidence type="ECO:0000256" key="3">
    <source>
        <dbReference type="ARBA" id="ARBA00022448"/>
    </source>
</evidence>
<feature type="domain" description="Cytochrome b561 bacterial/Ni-hydrogenase" evidence="15">
    <location>
        <begin position="15"/>
        <end position="145"/>
    </location>
</feature>
<keyword evidence="5" id="KW-0349">Heme</keyword>
<comment type="caution">
    <text evidence="16">The sequence shown here is derived from an EMBL/GenBank/DDBJ whole genome shotgun (WGS) entry which is preliminary data.</text>
</comment>
<dbReference type="InterPro" id="IPR052168">
    <property type="entry name" value="Cytochrome_b561_oxidase"/>
</dbReference>
<evidence type="ECO:0000256" key="9">
    <source>
        <dbReference type="ARBA" id="ARBA00022989"/>
    </source>
</evidence>
<gene>
    <name evidence="16" type="ORF">F6X51_24500</name>
</gene>
<evidence type="ECO:0000256" key="12">
    <source>
        <dbReference type="ARBA" id="ARBA00037975"/>
    </source>
</evidence>
<dbReference type="Gene3D" id="1.20.950.20">
    <property type="entry name" value="Transmembrane di-heme cytochromes, Chain C"/>
    <property type="match status" value="1"/>
</dbReference>
<dbReference type="PROSITE" id="PS51257">
    <property type="entry name" value="PROKAR_LIPOPROTEIN"/>
    <property type="match status" value="1"/>
</dbReference>
<comment type="subcellular location">
    <subcellularLocation>
        <location evidence="2">Cell membrane</location>
        <topology evidence="2">Multi-pass membrane protein</topology>
    </subcellularLocation>
</comment>
<dbReference type="SUPFAM" id="SSF81342">
    <property type="entry name" value="Transmembrane di-heme cytochromes"/>
    <property type="match status" value="1"/>
</dbReference>
<dbReference type="GO" id="GO:0020037">
    <property type="term" value="F:heme binding"/>
    <property type="evidence" value="ECO:0007669"/>
    <property type="project" value="TreeGrafter"/>
</dbReference>
<evidence type="ECO:0000256" key="11">
    <source>
        <dbReference type="ARBA" id="ARBA00023136"/>
    </source>
</evidence>
<evidence type="ECO:0000259" key="15">
    <source>
        <dbReference type="Pfam" id="PF01292"/>
    </source>
</evidence>
<dbReference type="EMBL" id="VZZJ01000035">
    <property type="protein sequence ID" value="KAB1069879.1"/>
    <property type="molecule type" value="Genomic_DNA"/>
</dbReference>
<dbReference type="GO" id="GO:0022904">
    <property type="term" value="P:respiratory electron transport chain"/>
    <property type="evidence" value="ECO:0007669"/>
    <property type="project" value="InterPro"/>
</dbReference>
<keyword evidence="7" id="KW-0479">Metal-binding</keyword>
<evidence type="ECO:0000256" key="8">
    <source>
        <dbReference type="ARBA" id="ARBA00022982"/>
    </source>
</evidence>
<dbReference type="Proteomes" id="UP000441523">
    <property type="component" value="Unassembled WGS sequence"/>
</dbReference>
<evidence type="ECO:0000256" key="13">
    <source>
        <dbReference type="SAM" id="MobiDB-lite"/>
    </source>
</evidence>
<name>A0A6N6MIV5_9HYPH</name>
<dbReference type="AlphaFoldDB" id="A0A6N6MIV5"/>
<evidence type="ECO:0000256" key="6">
    <source>
        <dbReference type="ARBA" id="ARBA00022692"/>
    </source>
</evidence>
<feature type="transmembrane region" description="Helical" evidence="14">
    <location>
        <begin position="20"/>
        <end position="42"/>
    </location>
</feature>
<keyword evidence="3" id="KW-0813">Transport</keyword>
<dbReference type="GO" id="GO:0009055">
    <property type="term" value="F:electron transfer activity"/>
    <property type="evidence" value="ECO:0007669"/>
    <property type="project" value="InterPro"/>
</dbReference>
<keyword evidence="9 14" id="KW-1133">Transmembrane helix</keyword>
<evidence type="ECO:0000256" key="2">
    <source>
        <dbReference type="ARBA" id="ARBA00004651"/>
    </source>
</evidence>
<dbReference type="InterPro" id="IPR011577">
    <property type="entry name" value="Cyt_b561_bac/Ni-Hgenase"/>
</dbReference>
<feature type="compositionally biased region" description="Basic and acidic residues" evidence="13">
    <location>
        <begin position="150"/>
        <end position="169"/>
    </location>
</feature>
<keyword evidence="8" id="KW-0249">Electron transport</keyword>
<organism evidence="16 17">
    <name type="scientific">Methylobacterium planeticum</name>
    <dbReference type="NCBI Taxonomy" id="2615211"/>
    <lineage>
        <taxon>Bacteria</taxon>
        <taxon>Pseudomonadati</taxon>
        <taxon>Pseudomonadota</taxon>
        <taxon>Alphaproteobacteria</taxon>
        <taxon>Hyphomicrobiales</taxon>
        <taxon>Methylobacteriaceae</taxon>
        <taxon>Methylobacterium</taxon>
    </lineage>
</organism>
<evidence type="ECO:0000256" key="14">
    <source>
        <dbReference type="SAM" id="Phobius"/>
    </source>
</evidence>
<accession>A0A6N6MIV5</accession>
<protein>
    <submittedName>
        <fullName evidence="16">Cytochrome b</fullName>
    </submittedName>
</protein>
<comment type="similarity">
    <text evidence="12">Belongs to the cytochrome b561 family.</text>
</comment>
<feature type="compositionally biased region" description="Basic and acidic residues" evidence="13">
    <location>
        <begin position="198"/>
        <end position="207"/>
    </location>
</feature>
<comment type="cofactor">
    <cofactor evidence="1">
        <name>heme b</name>
        <dbReference type="ChEBI" id="CHEBI:60344"/>
    </cofactor>
</comment>
<evidence type="ECO:0000256" key="7">
    <source>
        <dbReference type="ARBA" id="ARBA00022723"/>
    </source>
</evidence>
<keyword evidence="11 14" id="KW-0472">Membrane</keyword>
<evidence type="ECO:0000256" key="5">
    <source>
        <dbReference type="ARBA" id="ARBA00022617"/>
    </source>
</evidence>
<dbReference type="RefSeq" id="WP_150966415.1">
    <property type="nucleotide sequence ID" value="NZ_VZZJ01000035.1"/>
</dbReference>
<evidence type="ECO:0000256" key="10">
    <source>
        <dbReference type="ARBA" id="ARBA00023004"/>
    </source>
</evidence>
<dbReference type="PANTHER" id="PTHR30529">
    <property type="entry name" value="CYTOCHROME B561"/>
    <property type="match status" value="1"/>
</dbReference>
<evidence type="ECO:0000313" key="16">
    <source>
        <dbReference type="EMBL" id="KAB1069879.1"/>
    </source>
</evidence>
<feature type="compositionally biased region" description="Basic residues" evidence="13">
    <location>
        <begin position="218"/>
        <end position="230"/>
    </location>
</feature>
<dbReference type="GO" id="GO:0046872">
    <property type="term" value="F:metal ion binding"/>
    <property type="evidence" value="ECO:0007669"/>
    <property type="project" value="UniProtKB-KW"/>
</dbReference>
<dbReference type="PANTHER" id="PTHR30529:SF7">
    <property type="entry name" value="CYTOCHROME B561 BACTERIAL_NI-HYDROGENASE DOMAIN-CONTAINING PROTEIN"/>
    <property type="match status" value="1"/>
</dbReference>
<dbReference type="InterPro" id="IPR016174">
    <property type="entry name" value="Di-haem_cyt_TM"/>
</dbReference>
<reference evidence="16 17" key="1">
    <citation type="submission" date="2019-09" db="EMBL/GenBank/DDBJ databases">
        <title>YIM 132548 draft genome.</title>
        <authorList>
            <person name="Jiang L."/>
        </authorList>
    </citation>
    <scope>NUCLEOTIDE SEQUENCE [LARGE SCALE GENOMIC DNA]</scope>
    <source>
        <strain evidence="16 17">YIM 132548</strain>
    </source>
</reference>
<dbReference type="Pfam" id="PF01292">
    <property type="entry name" value="Ni_hydr_CYTB"/>
    <property type="match status" value="1"/>
</dbReference>
<dbReference type="GO" id="GO:0005886">
    <property type="term" value="C:plasma membrane"/>
    <property type="evidence" value="ECO:0007669"/>
    <property type="project" value="UniProtKB-SubCell"/>
</dbReference>
<evidence type="ECO:0000256" key="1">
    <source>
        <dbReference type="ARBA" id="ARBA00001970"/>
    </source>
</evidence>
<keyword evidence="4" id="KW-1003">Cell membrane</keyword>
<feature type="transmembrane region" description="Helical" evidence="14">
    <location>
        <begin position="54"/>
        <end position="72"/>
    </location>
</feature>